<gene>
    <name evidence="1" type="ORF">A2372_04205</name>
</gene>
<evidence type="ECO:0000313" key="1">
    <source>
        <dbReference type="EMBL" id="OGM92616.1"/>
    </source>
</evidence>
<evidence type="ECO:0000313" key="2">
    <source>
        <dbReference type="Proteomes" id="UP000176422"/>
    </source>
</evidence>
<sequence>MKMGNNKKTAARLRVAVVLISLPIFSVVEKQIPPLLRQLTDAVGMTGYWIPASAGMTESGVGMTTG</sequence>
<dbReference type="AlphaFoldDB" id="A0A1F8DW05"/>
<accession>A0A1F8DW05</accession>
<proteinExistence type="predicted"/>
<name>A0A1F8DW05_9BACT</name>
<comment type="caution">
    <text evidence="1">The sequence shown here is derived from an EMBL/GenBank/DDBJ whole genome shotgun (WGS) entry which is preliminary data.</text>
</comment>
<dbReference type="Proteomes" id="UP000176422">
    <property type="component" value="Unassembled WGS sequence"/>
</dbReference>
<dbReference type="EMBL" id="MGIT01000004">
    <property type="protein sequence ID" value="OGM92616.1"/>
    <property type="molecule type" value="Genomic_DNA"/>
</dbReference>
<reference evidence="1 2" key="1">
    <citation type="journal article" date="2016" name="Nat. Commun.">
        <title>Thousands of microbial genomes shed light on interconnected biogeochemical processes in an aquifer system.</title>
        <authorList>
            <person name="Anantharaman K."/>
            <person name="Brown C.T."/>
            <person name="Hug L.A."/>
            <person name="Sharon I."/>
            <person name="Castelle C.J."/>
            <person name="Probst A.J."/>
            <person name="Thomas B.C."/>
            <person name="Singh A."/>
            <person name="Wilkins M.J."/>
            <person name="Karaoz U."/>
            <person name="Brodie E.L."/>
            <person name="Williams K.H."/>
            <person name="Hubbard S.S."/>
            <person name="Banfield J.F."/>
        </authorList>
    </citation>
    <scope>NUCLEOTIDE SEQUENCE [LARGE SCALE GENOMIC DNA]</scope>
</reference>
<organism evidence="1 2">
    <name type="scientific">Candidatus Wolfebacteria bacterium RIFOXYB1_FULL_54_12</name>
    <dbReference type="NCBI Taxonomy" id="1802559"/>
    <lineage>
        <taxon>Bacteria</taxon>
        <taxon>Candidatus Wolfeibacteriota</taxon>
    </lineage>
</organism>
<protein>
    <submittedName>
        <fullName evidence="1">Uncharacterized protein</fullName>
    </submittedName>
</protein>